<keyword evidence="4" id="KW-1185">Reference proteome</keyword>
<reference evidence="2 3" key="2">
    <citation type="submission" date="2016-09" db="EMBL/GenBank/DDBJ databases">
        <title>Streptomyces fradiae DSM40063, a candidate organism with high potential of specific P450 cytochromes.</title>
        <authorList>
            <person name="Grumaz C."/>
            <person name="Vainshtein Y."/>
            <person name="Kirstahler P."/>
            <person name="Sohn K."/>
        </authorList>
    </citation>
    <scope>NUCLEOTIDE SEQUENCE [LARGE SCALE GENOMIC DNA]</scope>
    <source>
        <strain evidence="2 3">DSM 40063</strain>
    </source>
</reference>
<proteinExistence type="predicted"/>
<dbReference type="Proteomes" id="UP000194318">
    <property type="component" value="Unassembled WGS sequence"/>
</dbReference>
<evidence type="ECO:0000313" key="3">
    <source>
        <dbReference type="Proteomes" id="UP000194318"/>
    </source>
</evidence>
<dbReference type="RefSeq" id="WP_031129168.1">
    <property type="nucleotide sequence ID" value="NZ_ASYR01000048.1"/>
</dbReference>
<organism evidence="2 3">
    <name type="scientific">Streptomyces fradiae ATCC 10745 = DSM 40063</name>
    <dbReference type="NCBI Taxonomy" id="1319510"/>
    <lineage>
        <taxon>Bacteria</taxon>
        <taxon>Bacillati</taxon>
        <taxon>Actinomycetota</taxon>
        <taxon>Actinomycetes</taxon>
        <taxon>Kitasatosporales</taxon>
        <taxon>Streptomycetaceae</taxon>
        <taxon>Streptomyces</taxon>
    </lineage>
</organism>
<dbReference type="GeneID" id="91402594"/>
<evidence type="ECO:0000313" key="2">
    <source>
        <dbReference type="EMBL" id="OSY50607.1"/>
    </source>
</evidence>
<gene>
    <name evidence="2" type="ORF">BG846_03775</name>
    <name evidence="1" type="ORF">K701_27450</name>
</gene>
<accession>A0A1Y2NUA7</accession>
<evidence type="ECO:0000313" key="4">
    <source>
        <dbReference type="Proteomes" id="UP000731519"/>
    </source>
</evidence>
<sequence length="126" mass="13245">MFGSKKTPEEKAAAARQRQITTAAAAAGLTVIGGKFRAPNQEPVPIEGARITIERGEEAGKRVTATRVLLTGLFALLIKKDMNQLFITIENGDKVMLCPVPATKEGAARVLATIINGEATGVSKGD</sequence>
<evidence type="ECO:0000313" key="1">
    <source>
        <dbReference type="EMBL" id="KAF0646719.1"/>
    </source>
</evidence>
<dbReference type="Proteomes" id="UP000731519">
    <property type="component" value="Unassembled WGS sequence"/>
</dbReference>
<comment type="caution">
    <text evidence="2">The sequence shown here is derived from an EMBL/GenBank/DDBJ whole genome shotgun (WGS) entry which is preliminary data.</text>
</comment>
<dbReference type="EMBL" id="ASYR01000048">
    <property type="protein sequence ID" value="KAF0646719.1"/>
    <property type="molecule type" value="Genomic_DNA"/>
</dbReference>
<reference evidence="1 4" key="1">
    <citation type="submission" date="2013-05" db="EMBL/GenBank/DDBJ databases">
        <title>Genome Sequence of Streptomyces fradiae.</title>
        <authorList>
            <person name="Kirby R."/>
        </authorList>
    </citation>
    <scope>NUCLEOTIDE SEQUENCE [LARGE SCALE GENOMIC DNA]</scope>
    <source>
        <strain evidence="1 4">ATCC 10745</strain>
    </source>
</reference>
<protein>
    <submittedName>
        <fullName evidence="2">Uncharacterized protein</fullName>
    </submittedName>
</protein>
<dbReference type="AlphaFoldDB" id="A0A1Y2NUA7"/>
<dbReference type="EMBL" id="MIFZ01000278">
    <property type="protein sequence ID" value="OSY50607.1"/>
    <property type="molecule type" value="Genomic_DNA"/>
</dbReference>
<name>A0A1Y2NUA7_STRFR</name>